<dbReference type="InterPro" id="IPR033396">
    <property type="entry name" value="DUF5107"/>
</dbReference>
<sequence length="763" mass="82995">MATTVRRTTLTLPAAPLGPGNPLPALRPLDETHRVDERVRATLPADMARQVAYRPLRSVLPVRLRDGYGRDRLPTALDALVLENDHLRATVLPGLGGRVHSLHHKPTGRELLYRNPVFQPADFALNGAWFSGGIEWNIGATGHTTLSCAPLHAARVPAPDAADGGAMVRLWEWERLRDLPFQVDLWLPADSAFLYVGVRIRNPHHHPAPVYWWSNIAVPEDERTRVLAPADEAWHFGYTRTLTRVPVPEWNGADRSYPLRGSHPADYFYELPEDARRWIAAVDDRGHGLVQTSTDLLRGRKLFLWGAGPGGRRWQRWLTEPGTGGYAEIQAGLARTQLEHVPLDAGEEFAWLEAYGPLSADPAAAHGEDWAAARRAIEERLEAALPRATVDAAYDAWRPYADAALEQRLATGSGWGALEVERGGHRLPGTPFDPDTLGAEQEPWRRLLRTGALPAWEPGPSRADPGPSLVAPAWRDLLEAAPATAAAEYHLGVAQWHAGDRAQAERSWERSLRCAESPWALRCLAVADSEAGHPSRAAERLLRAVRLVLATTNPVTEAVATQRAATGRVTEAVAVEPVATESSAAPTPVGVSLAAPPVPADPDPRAMEAAEAALGREAVVALLAVDRADDARAVLDALRPAVRARGRFRLLRAQVLLAQGDPEAARAVFDEGFEVCDLREGDEALSDTWYAIAEALIARPGEPRTEATRTRARAEHPLPEPYEFRMRPAQAPGAGPSSHGPAAPGFRQSVGLRSTYSKTDPSG</sequence>
<evidence type="ECO:0000313" key="4">
    <source>
        <dbReference type="Proteomes" id="UP000634229"/>
    </source>
</evidence>
<accession>A0ABS1NL40</accession>
<feature type="region of interest" description="Disordered" evidence="1">
    <location>
        <begin position="701"/>
        <end position="763"/>
    </location>
</feature>
<name>A0ABS1NL40_9ACTN</name>
<reference evidence="3 4" key="1">
    <citation type="submission" date="2021-01" db="EMBL/GenBank/DDBJ databases">
        <title>WGS of actinomycetes isolated from Thailand.</title>
        <authorList>
            <person name="Thawai C."/>
        </authorList>
    </citation>
    <scope>NUCLEOTIDE SEQUENCE [LARGE SCALE GENOMIC DNA]</scope>
    <source>
        <strain evidence="3 4">CA1R205</strain>
    </source>
</reference>
<dbReference type="InterPro" id="IPR011990">
    <property type="entry name" value="TPR-like_helical_dom_sf"/>
</dbReference>
<protein>
    <submittedName>
        <fullName evidence="3">DUF5107 domain-containing protein</fullName>
    </submittedName>
</protein>
<feature type="compositionally biased region" description="Basic and acidic residues" evidence="1">
    <location>
        <begin position="701"/>
        <end position="726"/>
    </location>
</feature>
<dbReference type="Proteomes" id="UP000634229">
    <property type="component" value="Unassembled WGS sequence"/>
</dbReference>
<dbReference type="EMBL" id="JAERRF010000022">
    <property type="protein sequence ID" value="MBL1100812.1"/>
    <property type="molecule type" value="Genomic_DNA"/>
</dbReference>
<feature type="domain" description="DUF5107" evidence="2">
    <location>
        <begin position="61"/>
        <end position="338"/>
    </location>
</feature>
<organism evidence="3 4">
    <name type="scientific">Streptomyces coffeae</name>
    <dbReference type="NCBI Taxonomy" id="621382"/>
    <lineage>
        <taxon>Bacteria</taxon>
        <taxon>Bacillati</taxon>
        <taxon>Actinomycetota</taxon>
        <taxon>Actinomycetes</taxon>
        <taxon>Kitasatosporales</taxon>
        <taxon>Streptomycetaceae</taxon>
        <taxon>Streptomyces</taxon>
    </lineage>
</organism>
<feature type="region of interest" description="Disordered" evidence="1">
    <location>
        <begin position="1"/>
        <end position="28"/>
    </location>
</feature>
<feature type="compositionally biased region" description="Polar residues" evidence="1">
    <location>
        <begin position="751"/>
        <end position="763"/>
    </location>
</feature>
<evidence type="ECO:0000256" key="1">
    <source>
        <dbReference type="SAM" id="MobiDB-lite"/>
    </source>
</evidence>
<comment type="caution">
    <text evidence="3">The sequence shown here is derived from an EMBL/GenBank/DDBJ whole genome shotgun (WGS) entry which is preliminary data.</text>
</comment>
<proteinExistence type="predicted"/>
<feature type="compositionally biased region" description="Low complexity" evidence="1">
    <location>
        <begin position="1"/>
        <end position="27"/>
    </location>
</feature>
<gene>
    <name evidence="3" type="ORF">JK363_29935</name>
</gene>
<dbReference type="Pfam" id="PF17128">
    <property type="entry name" value="DUF5107"/>
    <property type="match status" value="1"/>
</dbReference>
<dbReference type="RefSeq" id="WP_201879669.1">
    <property type="nucleotide sequence ID" value="NZ_JAERRF010000022.1"/>
</dbReference>
<keyword evidence="4" id="KW-1185">Reference proteome</keyword>
<dbReference type="SUPFAM" id="SSF48452">
    <property type="entry name" value="TPR-like"/>
    <property type="match status" value="1"/>
</dbReference>
<dbReference type="Gene3D" id="1.25.40.10">
    <property type="entry name" value="Tetratricopeptide repeat domain"/>
    <property type="match status" value="1"/>
</dbReference>
<evidence type="ECO:0000259" key="2">
    <source>
        <dbReference type="Pfam" id="PF17128"/>
    </source>
</evidence>
<evidence type="ECO:0000313" key="3">
    <source>
        <dbReference type="EMBL" id="MBL1100812.1"/>
    </source>
</evidence>